<sequence length="193" mass="22103">MAAKKLRGTKPGRRRRTLYFPVDPEAIGRAVDEGALMSRTAATMATMNHIIVGALRNGVDYDADEVARFVKHELRLLSLEQAEMAEHIKRLMWEFPPMLRKSSTVADFQLLTQRRVTYSALASELARLHDDEDYIAEAVDSSQKWAWSELSRAIEVRLDEVIDPSESAEYESMREERMRALREVDLPRLARGL</sequence>
<evidence type="ECO:0008006" key="3">
    <source>
        <dbReference type="Google" id="ProtNLM"/>
    </source>
</evidence>
<reference evidence="1 2" key="1">
    <citation type="submission" date="2021-01" db="EMBL/GenBank/DDBJ databases">
        <title>Sequencing the genomes of 1000 actinobacteria strains.</title>
        <authorList>
            <person name="Klenk H.-P."/>
        </authorList>
    </citation>
    <scope>NUCLEOTIDE SEQUENCE [LARGE SCALE GENOMIC DNA]</scope>
    <source>
        <strain evidence="1 2">DSM 13057</strain>
    </source>
</reference>
<proteinExistence type="predicted"/>
<dbReference type="RefSeq" id="WP_205106445.1">
    <property type="nucleotide sequence ID" value="NZ_BAAAHT010000018.1"/>
</dbReference>
<dbReference type="EMBL" id="JAFBBU010000001">
    <property type="protein sequence ID" value="MBM7470737.1"/>
    <property type="molecule type" value="Genomic_DNA"/>
</dbReference>
<evidence type="ECO:0000313" key="1">
    <source>
        <dbReference type="EMBL" id="MBM7470737.1"/>
    </source>
</evidence>
<organism evidence="1 2">
    <name type="scientific">Subtercola frigoramans</name>
    <dbReference type="NCBI Taxonomy" id="120298"/>
    <lineage>
        <taxon>Bacteria</taxon>
        <taxon>Bacillati</taxon>
        <taxon>Actinomycetota</taxon>
        <taxon>Actinomycetes</taxon>
        <taxon>Micrococcales</taxon>
        <taxon>Microbacteriaceae</taxon>
        <taxon>Subtercola</taxon>
    </lineage>
</organism>
<accession>A0ABS2L0Y7</accession>
<dbReference type="Proteomes" id="UP000776164">
    <property type="component" value="Unassembled WGS sequence"/>
</dbReference>
<evidence type="ECO:0000313" key="2">
    <source>
        <dbReference type="Proteomes" id="UP000776164"/>
    </source>
</evidence>
<gene>
    <name evidence="1" type="ORF">JOE66_000371</name>
</gene>
<name>A0ABS2L0Y7_9MICO</name>
<keyword evidence="2" id="KW-1185">Reference proteome</keyword>
<comment type="caution">
    <text evidence="1">The sequence shown here is derived from an EMBL/GenBank/DDBJ whole genome shotgun (WGS) entry which is preliminary data.</text>
</comment>
<protein>
    <recommendedName>
        <fullName evidence="3">CopG family transcriptional regulator</fullName>
    </recommendedName>
</protein>